<evidence type="ECO:0000313" key="2">
    <source>
        <dbReference type="Proteomes" id="UP001392318"/>
    </source>
</evidence>
<organism evidence="1 2">
    <name type="scientific">Paraburkholderia unamae</name>
    <dbReference type="NCBI Taxonomy" id="219649"/>
    <lineage>
        <taxon>Bacteria</taxon>
        <taxon>Pseudomonadati</taxon>
        <taxon>Pseudomonadota</taxon>
        <taxon>Betaproteobacteria</taxon>
        <taxon>Burkholderiales</taxon>
        <taxon>Burkholderiaceae</taxon>
        <taxon>Paraburkholderia</taxon>
    </lineage>
</organism>
<name>A0ACC6RDS7_9BURK</name>
<proteinExistence type="predicted"/>
<dbReference type="Proteomes" id="UP001392318">
    <property type="component" value="Unassembled WGS sequence"/>
</dbReference>
<reference evidence="1" key="1">
    <citation type="submission" date="2024-01" db="EMBL/GenBank/DDBJ databases">
        <title>The diversity of rhizobia nodulating Mimosa spp. in eleven states of Brazil covering several biomes is determined by host plant, location, and edaphic factors.</title>
        <authorList>
            <person name="Rouws L."/>
            <person name="Barauna A."/>
            <person name="Beukes C."/>
            <person name="De Faria S.M."/>
            <person name="Gross E."/>
            <person name="Dos Reis Junior F.B."/>
            <person name="Simon M."/>
            <person name="Maluk M."/>
            <person name="Odee D.W."/>
            <person name="Kenicer G."/>
            <person name="Young J.P.W."/>
            <person name="Reis V.M."/>
            <person name="Zilli J."/>
            <person name="James E.K."/>
        </authorList>
    </citation>
    <scope>NUCLEOTIDE SEQUENCE</scope>
    <source>
        <strain evidence="1">JPY452</strain>
    </source>
</reference>
<dbReference type="EMBL" id="JAYMRU010000003">
    <property type="protein sequence ID" value="MEM5399754.1"/>
    <property type="molecule type" value="Genomic_DNA"/>
</dbReference>
<keyword evidence="2" id="KW-1185">Reference proteome</keyword>
<accession>A0ACC6RDS7</accession>
<protein>
    <submittedName>
        <fullName evidence="1">Uncharacterized protein</fullName>
    </submittedName>
</protein>
<comment type="caution">
    <text evidence="1">The sequence shown here is derived from an EMBL/GenBank/DDBJ whole genome shotgun (WGS) entry which is preliminary data.</text>
</comment>
<sequence>MNNATGKARGSTLFSWQVWIANTGWLRHSLQRIVIARHSRIRELLSLRLDPVDFCLAQLPVLQILFIFYRMP</sequence>
<gene>
    <name evidence="1" type="ORF">VSR83_06570</name>
</gene>
<evidence type="ECO:0000313" key="1">
    <source>
        <dbReference type="EMBL" id="MEM5399754.1"/>
    </source>
</evidence>